<gene>
    <name evidence="1" type="ORF">MUN79_13150</name>
</gene>
<dbReference type="KEGG" id="hcu:MUN79_13150"/>
<dbReference type="RefSeq" id="WP_244678069.1">
    <property type="nucleotide sequence ID" value="NZ_CP095046.1"/>
</dbReference>
<accession>A0A8T9QCS7</accession>
<organism evidence="1 2">
    <name type="scientific">Hymenobacter cellulosilyticus</name>
    <dbReference type="NCBI Taxonomy" id="2932248"/>
    <lineage>
        <taxon>Bacteria</taxon>
        <taxon>Pseudomonadati</taxon>
        <taxon>Bacteroidota</taxon>
        <taxon>Cytophagia</taxon>
        <taxon>Cytophagales</taxon>
        <taxon>Hymenobacteraceae</taxon>
        <taxon>Hymenobacter</taxon>
    </lineage>
</organism>
<evidence type="ECO:0000313" key="1">
    <source>
        <dbReference type="EMBL" id="UOQ74732.1"/>
    </source>
</evidence>
<proteinExistence type="predicted"/>
<dbReference type="AlphaFoldDB" id="A0A8T9QCS7"/>
<dbReference type="Proteomes" id="UP000831796">
    <property type="component" value="Chromosome"/>
</dbReference>
<dbReference type="EMBL" id="CP095046">
    <property type="protein sequence ID" value="UOQ74732.1"/>
    <property type="molecule type" value="Genomic_DNA"/>
</dbReference>
<evidence type="ECO:0000313" key="2">
    <source>
        <dbReference type="Proteomes" id="UP000831796"/>
    </source>
</evidence>
<protein>
    <submittedName>
        <fullName evidence="1">Uncharacterized protein</fullName>
    </submittedName>
</protein>
<name>A0A8T9QCS7_9BACT</name>
<sequence>MNVIVKRLLITTGVVVALMVGAYTCWLIVLAHAFGAFDPTYTKADLIRHYEAKAPELWALNAYINSIVPAHQSVDIEFDGQRTIPIFHLKVNGIYDSNWDVKWDSAQADTLLHQLGWTRQTLTTLQAKLDQAGCISIASGEPCTIGYQRSGMGKYSYNLFSGPLSDSLKVQYSSGCTHIVYKPQVVLEYGGGAVGPQCFEEQ</sequence>
<keyword evidence="2" id="KW-1185">Reference proteome</keyword>
<reference evidence="1" key="1">
    <citation type="submission" date="2022-04" db="EMBL/GenBank/DDBJ databases">
        <title>Hymenobacter sp. isolated from the air.</title>
        <authorList>
            <person name="Won M."/>
            <person name="Lee C.-M."/>
            <person name="Woen H.-Y."/>
            <person name="Kwon S.-W."/>
        </authorList>
    </citation>
    <scope>NUCLEOTIDE SEQUENCE</scope>
    <source>
        <strain evidence="1">5116S-3</strain>
    </source>
</reference>